<reference evidence="1" key="1">
    <citation type="submission" date="2020-08" db="EMBL/GenBank/DDBJ databases">
        <title>Multicomponent nature underlies the extraordinary mechanical properties of spider dragline silk.</title>
        <authorList>
            <person name="Kono N."/>
            <person name="Nakamura H."/>
            <person name="Mori M."/>
            <person name="Yoshida Y."/>
            <person name="Ohtoshi R."/>
            <person name="Malay A.D."/>
            <person name="Moran D.A.P."/>
            <person name="Tomita M."/>
            <person name="Numata K."/>
            <person name="Arakawa K."/>
        </authorList>
    </citation>
    <scope>NUCLEOTIDE SEQUENCE</scope>
</reference>
<dbReference type="Proteomes" id="UP000887013">
    <property type="component" value="Unassembled WGS sequence"/>
</dbReference>
<name>A0A8X6QZ24_NEPPI</name>
<gene>
    <name evidence="1" type="ORF">NPIL_561301</name>
</gene>
<evidence type="ECO:0000313" key="1">
    <source>
        <dbReference type="EMBL" id="GFU39326.1"/>
    </source>
</evidence>
<sequence>MTKLSSKSCTTEFQEALRKHVRSKVSQDNKIVIKKQRVGLVSPSCFPGFRFVPRNEIEAEARRFETISEIQRKSQTVIDCFHTQENDFHRNFGA</sequence>
<organism evidence="1 2">
    <name type="scientific">Nephila pilipes</name>
    <name type="common">Giant wood spider</name>
    <name type="synonym">Nephila maculata</name>
    <dbReference type="NCBI Taxonomy" id="299642"/>
    <lineage>
        <taxon>Eukaryota</taxon>
        <taxon>Metazoa</taxon>
        <taxon>Ecdysozoa</taxon>
        <taxon>Arthropoda</taxon>
        <taxon>Chelicerata</taxon>
        <taxon>Arachnida</taxon>
        <taxon>Araneae</taxon>
        <taxon>Araneomorphae</taxon>
        <taxon>Entelegynae</taxon>
        <taxon>Araneoidea</taxon>
        <taxon>Nephilidae</taxon>
        <taxon>Nephila</taxon>
    </lineage>
</organism>
<proteinExistence type="predicted"/>
<keyword evidence="2" id="KW-1185">Reference proteome</keyword>
<accession>A0A8X6QZ24</accession>
<evidence type="ECO:0000313" key="2">
    <source>
        <dbReference type="Proteomes" id="UP000887013"/>
    </source>
</evidence>
<dbReference type="EMBL" id="BMAW01131409">
    <property type="protein sequence ID" value="GFU39326.1"/>
    <property type="molecule type" value="Genomic_DNA"/>
</dbReference>
<comment type="caution">
    <text evidence="1">The sequence shown here is derived from an EMBL/GenBank/DDBJ whole genome shotgun (WGS) entry which is preliminary data.</text>
</comment>
<protein>
    <submittedName>
        <fullName evidence="1">Uncharacterized protein</fullName>
    </submittedName>
</protein>
<dbReference type="AlphaFoldDB" id="A0A8X6QZ24"/>